<name>A0A250F7L6_9FLAO</name>
<dbReference type="Gene3D" id="1.20.1600.10">
    <property type="entry name" value="Outer membrane efflux proteins (OEP)"/>
    <property type="match status" value="1"/>
</dbReference>
<evidence type="ECO:0000256" key="1">
    <source>
        <dbReference type="ARBA" id="ARBA00004442"/>
    </source>
</evidence>
<dbReference type="PANTHER" id="PTHR30026:SF20">
    <property type="entry name" value="OUTER MEMBRANE PROTEIN TOLC"/>
    <property type="match status" value="1"/>
</dbReference>
<dbReference type="PANTHER" id="PTHR30026">
    <property type="entry name" value="OUTER MEMBRANE PROTEIN TOLC"/>
    <property type="match status" value="1"/>
</dbReference>
<protein>
    <submittedName>
        <fullName evidence="9">Transporter</fullName>
    </submittedName>
</protein>
<evidence type="ECO:0000256" key="3">
    <source>
        <dbReference type="ARBA" id="ARBA00022448"/>
    </source>
</evidence>
<evidence type="ECO:0000256" key="5">
    <source>
        <dbReference type="ARBA" id="ARBA00022692"/>
    </source>
</evidence>
<keyword evidence="4" id="KW-1134">Transmembrane beta strand</keyword>
<reference evidence="10" key="1">
    <citation type="submission" date="2017-06" db="EMBL/GenBank/DDBJ databases">
        <title>Capnocytophaga spp. assemblies.</title>
        <authorList>
            <person name="Gulvik C.A."/>
        </authorList>
    </citation>
    <scope>NUCLEOTIDE SEQUENCE [LARGE SCALE GENOMIC DNA]</scope>
    <source>
        <strain evidence="10">H6253</strain>
    </source>
</reference>
<dbReference type="GO" id="GO:0015562">
    <property type="term" value="F:efflux transmembrane transporter activity"/>
    <property type="evidence" value="ECO:0007669"/>
    <property type="project" value="InterPro"/>
</dbReference>
<keyword evidence="7" id="KW-0998">Cell outer membrane</keyword>
<dbReference type="GO" id="GO:0015288">
    <property type="term" value="F:porin activity"/>
    <property type="evidence" value="ECO:0007669"/>
    <property type="project" value="TreeGrafter"/>
</dbReference>
<evidence type="ECO:0000256" key="8">
    <source>
        <dbReference type="SAM" id="Coils"/>
    </source>
</evidence>
<comment type="subcellular location">
    <subcellularLocation>
        <location evidence="1">Cell outer membrane</location>
    </subcellularLocation>
</comment>
<feature type="coiled-coil region" evidence="8">
    <location>
        <begin position="136"/>
        <end position="170"/>
    </location>
</feature>
<dbReference type="InterPro" id="IPR051906">
    <property type="entry name" value="TolC-like"/>
</dbReference>
<dbReference type="RefSeq" id="WP_095913061.1">
    <property type="nucleotide sequence ID" value="NZ_CAURQN010000026.1"/>
</dbReference>
<proteinExistence type="inferred from homology"/>
<gene>
    <name evidence="9" type="ORF">CGC53_01650</name>
</gene>
<organism evidence="9 10">
    <name type="scientific">Capnocytophaga leadbetteri</name>
    <dbReference type="NCBI Taxonomy" id="327575"/>
    <lineage>
        <taxon>Bacteria</taxon>
        <taxon>Pseudomonadati</taxon>
        <taxon>Bacteroidota</taxon>
        <taxon>Flavobacteriia</taxon>
        <taxon>Flavobacteriales</taxon>
        <taxon>Flavobacteriaceae</taxon>
        <taxon>Capnocytophaga</taxon>
    </lineage>
</organism>
<comment type="similarity">
    <text evidence="2">Belongs to the outer membrane factor (OMF) (TC 1.B.17) family.</text>
</comment>
<keyword evidence="6" id="KW-0472">Membrane</keyword>
<keyword evidence="3" id="KW-0813">Transport</keyword>
<dbReference type="InterPro" id="IPR003423">
    <property type="entry name" value="OMP_efflux"/>
</dbReference>
<dbReference type="Proteomes" id="UP000217276">
    <property type="component" value="Chromosome"/>
</dbReference>
<evidence type="ECO:0000256" key="2">
    <source>
        <dbReference type="ARBA" id="ARBA00007613"/>
    </source>
</evidence>
<dbReference type="SUPFAM" id="SSF56954">
    <property type="entry name" value="Outer membrane efflux proteins (OEP)"/>
    <property type="match status" value="1"/>
</dbReference>
<dbReference type="AlphaFoldDB" id="A0A250F7L6"/>
<keyword evidence="10" id="KW-1185">Reference proteome</keyword>
<dbReference type="EMBL" id="CP022384">
    <property type="protein sequence ID" value="ATA81144.1"/>
    <property type="molecule type" value="Genomic_DNA"/>
</dbReference>
<dbReference type="GO" id="GO:1990281">
    <property type="term" value="C:efflux pump complex"/>
    <property type="evidence" value="ECO:0007669"/>
    <property type="project" value="TreeGrafter"/>
</dbReference>
<dbReference type="KEGG" id="clk:CGC53_01650"/>
<evidence type="ECO:0000313" key="10">
    <source>
        <dbReference type="Proteomes" id="UP000217276"/>
    </source>
</evidence>
<evidence type="ECO:0000256" key="4">
    <source>
        <dbReference type="ARBA" id="ARBA00022452"/>
    </source>
</evidence>
<dbReference type="Pfam" id="PF02321">
    <property type="entry name" value="OEP"/>
    <property type="match status" value="2"/>
</dbReference>
<evidence type="ECO:0000256" key="7">
    <source>
        <dbReference type="ARBA" id="ARBA00023237"/>
    </source>
</evidence>
<keyword evidence="8" id="KW-0175">Coiled coil</keyword>
<evidence type="ECO:0000313" key="9">
    <source>
        <dbReference type="EMBL" id="ATA81144.1"/>
    </source>
</evidence>
<accession>A0A250F7L6</accession>
<keyword evidence="5" id="KW-0812">Transmembrane</keyword>
<dbReference type="GO" id="GO:0009279">
    <property type="term" value="C:cell outer membrane"/>
    <property type="evidence" value="ECO:0007669"/>
    <property type="project" value="UniProtKB-SubCell"/>
</dbReference>
<evidence type="ECO:0000256" key="6">
    <source>
        <dbReference type="ARBA" id="ARBA00023136"/>
    </source>
</evidence>
<sequence length="430" mass="49173">MMRTLFFALCLPFMGYSQTLWTLDDCISYAKEHNLSIKQSEIDLKSTDIDRLQAKGAFLPSINGNLSYNFNSGKNINPVTNQYENTVFQSASGGIGAEMTLFAGLQNWRKLQRATLNQMASEYQLEKVKEDIVLMIINAYAEVLSYKEQIKNLKAQREVSEESVERTKNLIEAGSLPKGDIYEAEAQLLTQEQQIIATENALFIAKMGLAQLLLLKNYQDFDIADPTFEHPSEEILVKTPQEIYLHAKEVMSDVKIADSNILLAKNALQSAQAAYSPRLSAQWGYSSRWTKNKYLNFWDQIDLNKGMYAGFSLSVPIFNGFSTLTNVKRQKLNLLKAQYAKEQAELTLEKNSYQAHTNATNAKKLYEATEKTALAKKQSFNYAKERHDVGLMNTFDFNQAKYQYENAQNESVKAKYQYILKLKVLEYYFR</sequence>